<keyword evidence="2" id="KW-1185">Reference proteome</keyword>
<feature type="compositionally biased region" description="Low complexity" evidence="1">
    <location>
        <begin position="102"/>
        <end position="115"/>
    </location>
</feature>
<dbReference type="PANTHER" id="PTHR15171">
    <property type="entry name" value="EMERIN"/>
    <property type="match status" value="1"/>
</dbReference>
<gene>
    <name evidence="3" type="primary">LOC103604897</name>
</gene>
<dbReference type="Proteomes" id="UP000694923">
    <property type="component" value="Unplaced"/>
</dbReference>
<sequence length="349" mass="38088">MDDSAVGSDPELAALPLQFTPHGNVLGTRRPAAVGSPPGTCSPHFVPLLPPHPFPVSPLRSPPRFADHTPDRPAPHVCPGSTNNLLEEEIFHYMTQRRRRLSPSNSSASSYGFSSETQPHRPAWPPMGWEQDLDSALEGSSDMYNLPKKEDILLGQSKGCNDEYYEASYLTARTSGQAHSVGTTKGFHQLVTSLSVADSFHHQIRDDSLFSSCEEDSKDREHPVYGLQSSYQSIAQYCGISSISKSSQDLSYYSTSSSSSSLYSSSTVPHSGLGQARWGSEPASPGPWSGGFLEQVLGQALKDLDGDDESLLIGEQRELNKDMAVLQQNIMMGTKITVLKIIETTERDK</sequence>
<evidence type="ECO:0000313" key="2">
    <source>
        <dbReference type="Proteomes" id="UP000694923"/>
    </source>
</evidence>
<reference evidence="3" key="1">
    <citation type="submission" date="2025-08" db="UniProtKB">
        <authorList>
            <consortium name="RefSeq"/>
        </authorList>
    </citation>
    <scope>IDENTIFICATION</scope>
</reference>
<organism evidence="2 3">
    <name type="scientific">Galeopterus variegatus</name>
    <name type="common">Malayan flying lemur</name>
    <name type="synonym">Cynocephalus variegatus</name>
    <dbReference type="NCBI Taxonomy" id="482537"/>
    <lineage>
        <taxon>Eukaryota</taxon>
        <taxon>Metazoa</taxon>
        <taxon>Chordata</taxon>
        <taxon>Craniata</taxon>
        <taxon>Vertebrata</taxon>
        <taxon>Euteleostomi</taxon>
        <taxon>Mammalia</taxon>
        <taxon>Eutheria</taxon>
        <taxon>Euarchontoglires</taxon>
        <taxon>Dermoptera</taxon>
        <taxon>Cynocephalidae</taxon>
        <taxon>Galeopterus</taxon>
    </lineage>
</organism>
<name>A0ABM0S4A2_GALVR</name>
<dbReference type="GeneID" id="103604897"/>
<dbReference type="InterPro" id="IPR035004">
    <property type="entry name" value="Emerin"/>
</dbReference>
<evidence type="ECO:0000256" key="1">
    <source>
        <dbReference type="SAM" id="MobiDB-lite"/>
    </source>
</evidence>
<evidence type="ECO:0000313" key="3">
    <source>
        <dbReference type="RefSeq" id="XP_008587693.1"/>
    </source>
</evidence>
<proteinExistence type="predicted"/>
<feature type="region of interest" description="Disordered" evidence="1">
    <location>
        <begin position="97"/>
        <end position="130"/>
    </location>
</feature>
<protein>
    <submittedName>
        <fullName evidence="3">Emerin-like</fullName>
    </submittedName>
</protein>
<dbReference type="RefSeq" id="XP_008587693.1">
    <property type="nucleotide sequence ID" value="XM_008589471.1"/>
</dbReference>
<accession>A0ABM0S4A2</accession>
<dbReference type="PANTHER" id="PTHR15171:SF2">
    <property type="entry name" value="EMERIN"/>
    <property type="match status" value="1"/>
</dbReference>